<protein>
    <recommendedName>
        <fullName evidence="3">Integrase</fullName>
    </recommendedName>
</protein>
<proteinExistence type="predicted"/>
<keyword evidence="2" id="KW-1185">Reference proteome</keyword>
<evidence type="ECO:0008006" key="3">
    <source>
        <dbReference type="Google" id="ProtNLM"/>
    </source>
</evidence>
<dbReference type="OrthoDB" id="8776710at2"/>
<evidence type="ECO:0000313" key="1">
    <source>
        <dbReference type="EMBL" id="SFB64670.1"/>
    </source>
</evidence>
<organism evidence="1 2">
    <name type="scientific">Amycolatopsis marina</name>
    <dbReference type="NCBI Taxonomy" id="490629"/>
    <lineage>
        <taxon>Bacteria</taxon>
        <taxon>Bacillati</taxon>
        <taxon>Actinomycetota</taxon>
        <taxon>Actinomycetes</taxon>
        <taxon>Pseudonocardiales</taxon>
        <taxon>Pseudonocardiaceae</taxon>
        <taxon>Amycolatopsis</taxon>
    </lineage>
</organism>
<sequence length="824" mass="91649">MSALPEAAVRLSALIGADEPVFGVGHQLREGAAVPAFGQRRTWSFECIRRPSNVRPAGWKVNFTEIDSTWNLRIREICFSMLNPTHKIIRDAGIALTAEPSAYLSVRKCAYRLGSLAVWALDNQMPVHLAAWDEDDWSGYVEHITDSTSTLFHHSMALSWVSTLAPVLTDGGMPEQVWNTEVFQEARHRAYKPSTASIPPSTWWPLLRAAWTYIHDFSPNILDLRDQLTAQRADPGGRPERRPAFRSPAEGCELVKQWLHDPGNLVPVHKNDHWEVSAGEPIWHQLALTITGGTNSGLFQTTRKGAALSRRQAVLRAVERGQVQAYSWSQMRARTDVVNRPAIYLARSTALLDQALDDWLADPDNLIPIRASQGRGARSDLEAGTVIWSALETMVYDTGGKAAFTRRSATGAARISKIENAVAAGRVQELTGTMSTLSIPLSCEGFAPVTHRDGTTRPWRTHISVEELADEIRMVRAACYVLAAGLTMMRDSEIQEIERGALTSHYGAPAVTSRKIKKDPAQPELSWWISAPIVETLEVLERLSWHDTHLLVDLAPPAKAGHDDDTRRGIDAADEIDFFIAGINTTRHRTGLEEIPASRVRPHMFRRTMSIICSQEPDSEIALGHQLKHLARRAMANRVTQGYSQMDANWAAEFDTQLELAAARRLVDLLRSRRSGTSVAVGPGAAKLHAGLDNVIARMDGDPPLRAQLADDQIEVMLLRGEFADLHFGTVNHCLWDAEQAECQNSLPEAQRGDKPVLGACQPARCRNSVISRDKHAPIWLAEERDLMRMLGDKRLAKPRREALQNRLSEVQLITSAWPTEERV</sequence>
<accession>A0A1I1CVR0</accession>
<name>A0A1I1CVR0_9PSEU</name>
<gene>
    <name evidence="1" type="ORF">SAMN05216266_1466</name>
</gene>
<dbReference type="STRING" id="490629.SAMN05216266_1466"/>
<dbReference type="EMBL" id="FOKG01000046">
    <property type="protein sequence ID" value="SFB64670.1"/>
    <property type="molecule type" value="Genomic_DNA"/>
</dbReference>
<dbReference type="AlphaFoldDB" id="A0A1I1CVR0"/>
<dbReference type="Proteomes" id="UP000243799">
    <property type="component" value="Unassembled WGS sequence"/>
</dbReference>
<reference evidence="2" key="1">
    <citation type="submission" date="2016-10" db="EMBL/GenBank/DDBJ databases">
        <authorList>
            <person name="Varghese N."/>
            <person name="Submissions S."/>
        </authorList>
    </citation>
    <scope>NUCLEOTIDE SEQUENCE [LARGE SCALE GENOMIC DNA]</scope>
    <source>
        <strain evidence="2">CGMCC 4.3568</strain>
    </source>
</reference>
<evidence type="ECO:0000313" key="2">
    <source>
        <dbReference type="Proteomes" id="UP000243799"/>
    </source>
</evidence>
<dbReference type="RefSeq" id="WP_091680002.1">
    <property type="nucleotide sequence ID" value="NZ_FOKG01000046.1"/>
</dbReference>